<keyword evidence="4" id="KW-0812">Transmembrane</keyword>
<keyword evidence="7" id="KW-0472">Membrane</keyword>
<dbReference type="PANTHER" id="PTHR19957">
    <property type="entry name" value="SYNTAXIN"/>
    <property type="match status" value="1"/>
</dbReference>
<evidence type="ECO:0000259" key="8">
    <source>
        <dbReference type="PROSITE" id="PS50192"/>
    </source>
</evidence>
<dbReference type="GO" id="GO:0048278">
    <property type="term" value="P:vesicle docking"/>
    <property type="evidence" value="ECO:0007669"/>
    <property type="project" value="TreeGrafter"/>
</dbReference>
<keyword evidence="10" id="KW-1185">Reference proteome</keyword>
<keyword evidence="5" id="KW-0532">Neurotransmitter transport</keyword>
<dbReference type="CDD" id="cd15848">
    <property type="entry name" value="SNARE_syntaxin1-like"/>
    <property type="match status" value="1"/>
</dbReference>
<evidence type="ECO:0000256" key="1">
    <source>
        <dbReference type="ARBA" id="ARBA00004211"/>
    </source>
</evidence>
<feature type="non-terminal residue" evidence="9">
    <location>
        <position position="230"/>
    </location>
</feature>
<dbReference type="PROSITE" id="PS50192">
    <property type="entry name" value="T_SNARE"/>
    <property type="match status" value="1"/>
</dbReference>
<evidence type="ECO:0000256" key="7">
    <source>
        <dbReference type="ARBA" id="ARBA00023136"/>
    </source>
</evidence>
<dbReference type="GO" id="GO:0012505">
    <property type="term" value="C:endomembrane system"/>
    <property type="evidence" value="ECO:0007669"/>
    <property type="project" value="TreeGrafter"/>
</dbReference>
<dbReference type="Proteomes" id="UP000292052">
    <property type="component" value="Unassembled WGS sequence"/>
</dbReference>
<protein>
    <submittedName>
        <fullName evidence="9">Syntaxin-1A-like</fullName>
    </submittedName>
</protein>
<dbReference type="GO" id="GO:0031201">
    <property type="term" value="C:SNARE complex"/>
    <property type="evidence" value="ECO:0007669"/>
    <property type="project" value="TreeGrafter"/>
</dbReference>
<name>A0A482W6L1_ASBVE</name>
<dbReference type="SMART" id="SM00397">
    <property type="entry name" value="t_SNARE"/>
    <property type="match status" value="1"/>
</dbReference>
<dbReference type="GO" id="GO:0005886">
    <property type="term" value="C:plasma membrane"/>
    <property type="evidence" value="ECO:0007669"/>
    <property type="project" value="TreeGrafter"/>
</dbReference>
<sequence length="230" mass="26982">NNTQPAAENEHKKLRKTFERAEVLRQWIEQIEKNNEDIRIYIKRIEDIKHNQKDVEEKLSSFFQNNTSIAHQISAKLKEVDDEKAFLDNNQLLENYRNIQKQIIRGQLQAKGVLQVTDEELTSLLDEGADIQIFTENILAETAEAKRILASVEERHQQLLQIERMLTEVRDMFVQMAILVDSQQELIDRIEYQTQTATDYIGAVDLGAVRRSKKKYLKRKIYFILVIVVL</sequence>
<dbReference type="OrthoDB" id="10255013at2759"/>
<dbReference type="GO" id="GO:0006836">
    <property type="term" value="P:neurotransmitter transport"/>
    <property type="evidence" value="ECO:0007669"/>
    <property type="project" value="UniProtKB-KW"/>
</dbReference>
<feature type="non-terminal residue" evidence="9">
    <location>
        <position position="1"/>
    </location>
</feature>
<accession>A0A482W6L1</accession>
<evidence type="ECO:0000313" key="9">
    <source>
        <dbReference type="EMBL" id="RZC40811.1"/>
    </source>
</evidence>
<evidence type="ECO:0000256" key="2">
    <source>
        <dbReference type="ARBA" id="ARBA00009063"/>
    </source>
</evidence>
<feature type="domain" description="T-SNARE coiled-coil homology" evidence="8">
    <location>
        <begin position="149"/>
        <end position="201"/>
    </location>
</feature>
<organism evidence="9 10">
    <name type="scientific">Asbolus verrucosus</name>
    <name type="common">Desert ironclad beetle</name>
    <dbReference type="NCBI Taxonomy" id="1661398"/>
    <lineage>
        <taxon>Eukaryota</taxon>
        <taxon>Metazoa</taxon>
        <taxon>Ecdysozoa</taxon>
        <taxon>Arthropoda</taxon>
        <taxon>Hexapoda</taxon>
        <taxon>Insecta</taxon>
        <taxon>Pterygota</taxon>
        <taxon>Neoptera</taxon>
        <taxon>Endopterygota</taxon>
        <taxon>Coleoptera</taxon>
        <taxon>Polyphaga</taxon>
        <taxon>Cucujiformia</taxon>
        <taxon>Tenebrionidae</taxon>
        <taxon>Pimeliinae</taxon>
        <taxon>Asbolus</taxon>
    </lineage>
</organism>
<evidence type="ECO:0000256" key="6">
    <source>
        <dbReference type="ARBA" id="ARBA00022989"/>
    </source>
</evidence>
<dbReference type="EMBL" id="QDEB01022918">
    <property type="protein sequence ID" value="RZC40811.1"/>
    <property type="molecule type" value="Genomic_DNA"/>
</dbReference>
<comment type="similarity">
    <text evidence="2">Belongs to the syntaxin family.</text>
</comment>
<dbReference type="GO" id="GO:0006906">
    <property type="term" value="P:vesicle fusion"/>
    <property type="evidence" value="ECO:0007669"/>
    <property type="project" value="TreeGrafter"/>
</dbReference>
<dbReference type="InterPro" id="IPR000727">
    <property type="entry name" value="T_SNARE_dom"/>
</dbReference>
<dbReference type="SUPFAM" id="SSF47661">
    <property type="entry name" value="t-snare proteins"/>
    <property type="match status" value="1"/>
</dbReference>
<dbReference type="GO" id="GO:0000149">
    <property type="term" value="F:SNARE binding"/>
    <property type="evidence" value="ECO:0007669"/>
    <property type="project" value="TreeGrafter"/>
</dbReference>
<gene>
    <name evidence="9" type="ORF">BDFB_000782</name>
</gene>
<dbReference type="AlphaFoldDB" id="A0A482W6L1"/>
<evidence type="ECO:0000256" key="4">
    <source>
        <dbReference type="ARBA" id="ARBA00022692"/>
    </source>
</evidence>
<dbReference type="STRING" id="1661398.A0A482W6L1"/>
<dbReference type="PANTHER" id="PTHR19957:SF424">
    <property type="entry name" value="SYNTAXIN-1A"/>
    <property type="match status" value="1"/>
</dbReference>
<dbReference type="GO" id="GO:0006887">
    <property type="term" value="P:exocytosis"/>
    <property type="evidence" value="ECO:0007669"/>
    <property type="project" value="TreeGrafter"/>
</dbReference>
<evidence type="ECO:0000313" key="10">
    <source>
        <dbReference type="Proteomes" id="UP000292052"/>
    </source>
</evidence>
<dbReference type="InterPro" id="IPR045242">
    <property type="entry name" value="Syntaxin"/>
</dbReference>
<dbReference type="GO" id="GO:0006886">
    <property type="term" value="P:intracellular protein transport"/>
    <property type="evidence" value="ECO:0007669"/>
    <property type="project" value="TreeGrafter"/>
</dbReference>
<keyword evidence="3" id="KW-0813">Transport</keyword>
<dbReference type="Gene3D" id="1.20.58.70">
    <property type="match status" value="1"/>
</dbReference>
<comment type="caution">
    <text evidence="9">The sequence shown here is derived from an EMBL/GenBank/DDBJ whole genome shotgun (WGS) entry which is preliminary data.</text>
</comment>
<keyword evidence="6" id="KW-1133">Transmembrane helix</keyword>
<dbReference type="InterPro" id="IPR010989">
    <property type="entry name" value="SNARE"/>
</dbReference>
<dbReference type="GO" id="GO:0005484">
    <property type="term" value="F:SNAP receptor activity"/>
    <property type="evidence" value="ECO:0007669"/>
    <property type="project" value="TreeGrafter"/>
</dbReference>
<proteinExistence type="inferred from homology"/>
<evidence type="ECO:0000256" key="5">
    <source>
        <dbReference type="ARBA" id="ARBA00022775"/>
    </source>
</evidence>
<reference evidence="9 10" key="1">
    <citation type="submission" date="2017-03" db="EMBL/GenBank/DDBJ databases">
        <title>Genome of the blue death feigning beetle - Asbolus verrucosus.</title>
        <authorList>
            <person name="Rider S.D."/>
        </authorList>
    </citation>
    <scope>NUCLEOTIDE SEQUENCE [LARGE SCALE GENOMIC DNA]</scope>
    <source>
        <strain evidence="9">Butters</strain>
        <tissue evidence="9">Head and leg muscle</tissue>
    </source>
</reference>
<evidence type="ECO:0000256" key="3">
    <source>
        <dbReference type="ARBA" id="ARBA00022448"/>
    </source>
</evidence>
<comment type="subcellular location">
    <subcellularLocation>
        <location evidence="1">Membrane</location>
        <topology evidence="1">Single-pass type IV membrane protein</topology>
    </subcellularLocation>
</comment>